<protein>
    <recommendedName>
        <fullName evidence="2">Phage ABA sandwich domain-containing protein</fullName>
    </recommendedName>
</protein>
<dbReference type="AlphaFoldDB" id="A0A0F8X743"/>
<accession>A0A0F8X743</accession>
<evidence type="ECO:0008006" key="2">
    <source>
        <dbReference type="Google" id="ProtNLM"/>
    </source>
</evidence>
<organism evidence="1">
    <name type="scientific">marine sediment metagenome</name>
    <dbReference type="NCBI Taxonomy" id="412755"/>
    <lineage>
        <taxon>unclassified sequences</taxon>
        <taxon>metagenomes</taxon>
        <taxon>ecological metagenomes</taxon>
    </lineage>
</organism>
<evidence type="ECO:0000313" key="1">
    <source>
        <dbReference type="EMBL" id="KKK64628.1"/>
    </source>
</evidence>
<proteinExistence type="predicted"/>
<name>A0A0F8X743_9ZZZZ</name>
<reference evidence="1" key="1">
    <citation type="journal article" date="2015" name="Nature">
        <title>Complex archaea that bridge the gap between prokaryotes and eukaryotes.</title>
        <authorList>
            <person name="Spang A."/>
            <person name="Saw J.H."/>
            <person name="Jorgensen S.L."/>
            <person name="Zaremba-Niedzwiedzka K."/>
            <person name="Martijn J."/>
            <person name="Lind A.E."/>
            <person name="van Eijk R."/>
            <person name="Schleper C."/>
            <person name="Guy L."/>
            <person name="Ettema T.J."/>
        </authorList>
    </citation>
    <scope>NUCLEOTIDE SEQUENCE</scope>
</reference>
<gene>
    <name evidence="1" type="ORF">LCGC14_2982290</name>
</gene>
<dbReference type="EMBL" id="LAZR01060938">
    <property type="protein sequence ID" value="KKK64628.1"/>
    <property type="molecule type" value="Genomic_DNA"/>
</dbReference>
<comment type="caution">
    <text evidence="1">The sequence shown here is derived from an EMBL/GenBank/DDBJ whole genome shotgun (WGS) entry which is preliminary data.</text>
</comment>
<sequence>MNAKELNKKLAEWAEIRYVKHTVQVCGQMIERYEWHYPDGSFHHCAPDFPLSLDACFKWLVPKYIRALEDSGLHTAAAWSRMFSNWLNNMVAITGENPALALCLAIEKQALLKAIQANPNQPVK</sequence>